<evidence type="ECO:0000313" key="2">
    <source>
        <dbReference type="Proteomes" id="UP001296706"/>
    </source>
</evidence>
<organism evidence="1 2">
    <name type="scientific">Pseudonocardia xinjiangensis</name>
    <dbReference type="NCBI Taxonomy" id="75289"/>
    <lineage>
        <taxon>Bacteria</taxon>
        <taxon>Bacillati</taxon>
        <taxon>Actinomycetota</taxon>
        <taxon>Actinomycetes</taxon>
        <taxon>Pseudonocardiales</taxon>
        <taxon>Pseudonocardiaceae</taxon>
        <taxon>Pseudonocardia</taxon>
    </lineage>
</organism>
<dbReference type="PANTHER" id="PTHR36849:SF1">
    <property type="entry name" value="CYTOPLASMIC PROTEIN"/>
    <property type="match status" value="1"/>
</dbReference>
<dbReference type="InterPro" id="IPR052552">
    <property type="entry name" value="YeaO-like"/>
</dbReference>
<sequence length="122" mass="13668">MRPAGAVRVRRIYDPVTEQDGVRVLVDRLWPRGMSKARARIDEWCGHVAPSTELRRWYGHDPELFTEFGRRYREELGSGEQESALAHLAELAQGRTLTLLTASKDPAISEAAVLAELLEGPS</sequence>
<keyword evidence="2" id="KW-1185">Reference proteome</keyword>
<accession>A0ABX1RHN3</accession>
<comment type="caution">
    <text evidence="1">The sequence shown here is derived from an EMBL/GenBank/DDBJ whole genome shotgun (WGS) entry which is preliminary data.</text>
</comment>
<gene>
    <name evidence="1" type="ORF">HF577_22770</name>
</gene>
<reference evidence="1 2" key="1">
    <citation type="submission" date="2020-04" db="EMBL/GenBank/DDBJ databases">
        <authorList>
            <person name="Klaysubun C."/>
            <person name="Duangmal K."/>
            <person name="Lipun K."/>
        </authorList>
    </citation>
    <scope>NUCLEOTIDE SEQUENCE [LARGE SCALE GENOMIC DNA]</scope>
    <source>
        <strain evidence="1 2">JCM 11839</strain>
    </source>
</reference>
<dbReference type="EMBL" id="JAAXKY010000082">
    <property type="protein sequence ID" value="NMH79902.1"/>
    <property type="molecule type" value="Genomic_DNA"/>
</dbReference>
<dbReference type="RefSeq" id="WP_169397964.1">
    <property type="nucleotide sequence ID" value="NZ_BAAAJH010000002.1"/>
</dbReference>
<evidence type="ECO:0000313" key="1">
    <source>
        <dbReference type="EMBL" id="NMH79902.1"/>
    </source>
</evidence>
<name>A0ABX1RHN3_9PSEU</name>
<proteinExistence type="predicted"/>
<dbReference type="PANTHER" id="PTHR36849">
    <property type="entry name" value="CYTOPLASMIC PROTEIN-RELATED"/>
    <property type="match status" value="1"/>
</dbReference>
<dbReference type="Pfam" id="PF22752">
    <property type="entry name" value="DUF488-N3i"/>
    <property type="match status" value="1"/>
</dbReference>
<dbReference type="Proteomes" id="UP001296706">
    <property type="component" value="Unassembled WGS sequence"/>
</dbReference>
<protein>
    <submittedName>
        <fullName evidence="1">DUF488 family protein</fullName>
    </submittedName>
</protein>